<feature type="transmembrane region" description="Helical" evidence="1">
    <location>
        <begin position="12"/>
        <end position="32"/>
    </location>
</feature>
<reference evidence="2 3" key="1">
    <citation type="submission" date="2018-04" db="EMBL/GenBank/DDBJ databases">
        <title>Genomic Encyclopedia of Archaeal and Bacterial Type Strains, Phase II (KMG-II): from individual species to whole genera.</title>
        <authorList>
            <person name="Goeker M."/>
        </authorList>
    </citation>
    <scope>NUCLEOTIDE SEQUENCE [LARGE SCALE GENOMIC DNA]</scope>
    <source>
        <strain evidence="2 3">DSM 21823</strain>
    </source>
</reference>
<evidence type="ECO:0000313" key="3">
    <source>
        <dbReference type="Proteomes" id="UP000244224"/>
    </source>
</evidence>
<comment type="caution">
    <text evidence="2">The sequence shown here is derived from an EMBL/GenBank/DDBJ whole genome shotgun (WGS) entry which is preliminary data.</text>
</comment>
<keyword evidence="1" id="KW-1133">Transmembrane helix</keyword>
<gene>
    <name evidence="2" type="ORF">C8N34_101556</name>
</gene>
<keyword evidence="1" id="KW-0812">Transmembrane</keyword>
<accession>A0A2T6BC30</accession>
<sequence>MQDILTALMQALLPHALEILGAVLTVLIGWAADAARRNWGIQIEAKHREALQSALLTGARMAIQRGLSGHVAAEAAVGYAQSSVPAAIRALKPAPEVITNLARAKLVEAAG</sequence>
<dbReference type="Proteomes" id="UP000244224">
    <property type="component" value="Unassembled WGS sequence"/>
</dbReference>
<keyword evidence="1" id="KW-0472">Membrane</keyword>
<proteinExistence type="predicted"/>
<protein>
    <submittedName>
        <fullName evidence="2">Uncharacterized protein</fullName>
    </submittedName>
</protein>
<dbReference type="RefSeq" id="WP_108127369.1">
    <property type="nucleotide sequence ID" value="NZ_QBKP01000001.1"/>
</dbReference>
<dbReference type="OrthoDB" id="7775871at2"/>
<evidence type="ECO:0000313" key="2">
    <source>
        <dbReference type="EMBL" id="PTX53635.1"/>
    </source>
</evidence>
<dbReference type="AlphaFoldDB" id="A0A2T6BC30"/>
<name>A0A2T6BC30_9RHOB</name>
<evidence type="ECO:0000256" key="1">
    <source>
        <dbReference type="SAM" id="Phobius"/>
    </source>
</evidence>
<dbReference type="EMBL" id="QBKP01000001">
    <property type="protein sequence ID" value="PTX53635.1"/>
    <property type="molecule type" value="Genomic_DNA"/>
</dbReference>
<keyword evidence="3" id="KW-1185">Reference proteome</keyword>
<organism evidence="2 3">
    <name type="scientific">Gemmobacter caeni</name>
    <dbReference type="NCBI Taxonomy" id="589035"/>
    <lineage>
        <taxon>Bacteria</taxon>
        <taxon>Pseudomonadati</taxon>
        <taxon>Pseudomonadota</taxon>
        <taxon>Alphaproteobacteria</taxon>
        <taxon>Rhodobacterales</taxon>
        <taxon>Paracoccaceae</taxon>
        <taxon>Gemmobacter</taxon>
    </lineage>
</organism>